<accession>A0ABD5K0C7</accession>
<dbReference type="Pfam" id="PF01047">
    <property type="entry name" value="MarR"/>
    <property type="match status" value="1"/>
</dbReference>
<dbReference type="PROSITE" id="PS50995">
    <property type="entry name" value="HTH_MARR_2"/>
    <property type="match status" value="1"/>
</dbReference>
<dbReference type="InterPro" id="IPR036390">
    <property type="entry name" value="WH_DNA-bd_sf"/>
</dbReference>
<evidence type="ECO:0000313" key="3">
    <source>
        <dbReference type="Proteomes" id="UP001362311"/>
    </source>
</evidence>
<dbReference type="PANTHER" id="PTHR33164">
    <property type="entry name" value="TRANSCRIPTIONAL REGULATOR, MARR FAMILY"/>
    <property type="match status" value="1"/>
</dbReference>
<dbReference type="InterPro" id="IPR000835">
    <property type="entry name" value="HTH_MarR-typ"/>
</dbReference>
<gene>
    <name evidence="2" type="ORF">WIX40_20290</name>
</gene>
<protein>
    <submittedName>
        <fullName evidence="2">MarR family transcriptional regulator</fullName>
    </submittedName>
</protein>
<dbReference type="EMBL" id="JBBHKQ010000002">
    <property type="protein sequence ID" value="MEJ5902442.1"/>
    <property type="molecule type" value="Genomic_DNA"/>
</dbReference>
<evidence type="ECO:0000259" key="1">
    <source>
        <dbReference type="PROSITE" id="PS50995"/>
    </source>
</evidence>
<dbReference type="GO" id="GO:0006355">
    <property type="term" value="P:regulation of DNA-templated transcription"/>
    <property type="evidence" value="ECO:0007669"/>
    <property type="project" value="UniProtKB-ARBA"/>
</dbReference>
<dbReference type="Gene3D" id="1.10.10.10">
    <property type="entry name" value="Winged helix-like DNA-binding domain superfamily/Winged helix DNA-binding domain"/>
    <property type="match status" value="1"/>
</dbReference>
<sequence length="191" mass="21289">MNSPKRFDARESHFPPATVTLAEHLKDGSCRDFRHSIYLVVHAAARLTEMRTAFAEEISVTPNQFLILMCIAYQSETEGLSIAALANELGLASTHVTTDVGRLTRAGLLKKRPHETDKRSVLVTLTDQGRAAIEKVVPLVQFVNDILFNDVSREERETMSRVALKLIRNGERAETELRIRSLGKISTSDSS</sequence>
<dbReference type="AlphaFoldDB" id="A0ABD5K0C7"/>
<dbReference type="Proteomes" id="UP001362311">
    <property type="component" value="Unassembled WGS sequence"/>
</dbReference>
<dbReference type="InterPro" id="IPR039422">
    <property type="entry name" value="MarR/SlyA-like"/>
</dbReference>
<feature type="domain" description="HTH marR-type" evidence="1">
    <location>
        <begin position="34"/>
        <end position="168"/>
    </location>
</feature>
<proteinExistence type="predicted"/>
<organism evidence="2 3">
    <name type="scientific">Ochrobactrum teleogrylli</name>
    <dbReference type="NCBI Taxonomy" id="2479765"/>
    <lineage>
        <taxon>Bacteria</taxon>
        <taxon>Pseudomonadati</taxon>
        <taxon>Pseudomonadota</taxon>
        <taxon>Alphaproteobacteria</taxon>
        <taxon>Hyphomicrobiales</taxon>
        <taxon>Brucellaceae</taxon>
        <taxon>Brucella/Ochrobactrum group</taxon>
        <taxon>Ochrobactrum</taxon>
    </lineage>
</organism>
<comment type="caution">
    <text evidence="2">The sequence shown here is derived from an EMBL/GenBank/DDBJ whole genome shotgun (WGS) entry which is preliminary data.</text>
</comment>
<name>A0ABD5K0C7_9HYPH</name>
<dbReference type="RefSeq" id="WP_339441749.1">
    <property type="nucleotide sequence ID" value="NZ_JBBHKQ010000002.1"/>
</dbReference>
<reference evidence="2 3" key="1">
    <citation type="submission" date="2024-03" db="EMBL/GenBank/DDBJ databases">
        <title>Reference genomes for the five species model microbial community.</title>
        <authorList>
            <person name="Padfield D."/>
        </authorList>
    </citation>
    <scope>NUCLEOTIDE SEQUENCE [LARGE SCALE GENOMIC DNA]</scope>
    <source>
        <strain evidence="2 3">AB1</strain>
    </source>
</reference>
<evidence type="ECO:0000313" key="2">
    <source>
        <dbReference type="EMBL" id="MEJ5902442.1"/>
    </source>
</evidence>
<dbReference type="SMART" id="SM00347">
    <property type="entry name" value="HTH_MARR"/>
    <property type="match status" value="1"/>
</dbReference>
<dbReference type="SUPFAM" id="SSF46785">
    <property type="entry name" value="Winged helix' DNA-binding domain"/>
    <property type="match status" value="1"/>
</dbReference>
<dbReference type="PANTHER" id="PTHR33164:SF43">
    <property type="entry name" value="HTH-TYPE TRANSCRIPTIONAL REPRESSOR YETL"/>
    <property type="match status" value="1"/>
</dbReference>
<dbReference type="InterPro" id="IPR036388">
    <property type="entry name" value="WH-like_DNA-bd_sf"/>
</dbReference>
<dbReference type="PRINTS" id="PR00598">
    <property type="entry name" value="HTHMARR"/>
</dbReference>